<dbReference type="AlphaFoldDB" id="A0AAV4S372"/>
<evidence type="ECO:0000256" key="1">
    <source>
        <dbReference type="SAM" id="MobiDB-lite"/>
    </source>
</evidence>
<evidence type="ECO:0000313" key="2">
    <source>
        <dbReference type="EMBL" id="GIY28042.1"/>
    </source>
</evidence>
<sequence>MFQNHPKPKNEHRVHLLHATVWKALKKEAHPFSCRRSVWHKWNAAAVVTDHWVIRRAPVRNREQDNSEDGNPSKQKRPSKEVGSSEIFTTMK</sequence>
<accession>A0AAV4S372</accession>
<organism evidence="2 3">
    <name type="scientific">Caerostris darwini</name>
    <dbReference type="NCBI Taxonomy" id="1538125"/>
    <lineage>
        <taxon>Eukaryota</taxon>
        <taxon>Metazoa</taxon>
        <taxon>Ecdysozoa</taxon>
        <taxon>Arthropoda</taxon>
        <taxon>Chelicerata</taxon>
        <taxon>Arachnida</taxon>
        <taxon>Araneae</taxon>
        <taxon>Araneomorphae</taxon>
        <taxon>Entelegynae</taxon>
        <taxon>Araneoidea</taxon>
        <taxon>Araneidae</taxon>
        <taxon>Caerostris</taxon>
    </lineage>
</organism>
<feature type="region of interest" description="Disordered" evidence="1">
    <location>
        <begin position="58"/>
        <end position="92"/>
    </location>
</feature>
<evidence type="ECO:0000313" key="3">
    <source>
        <dbReference type="Proteomes" id="UP001054837"/>
    </source>
</evidence>
<dbReference type="EMBL" id="BPLQ01007128">
    <property type="protein sequence ID" value="GIY28042.1"/>
    <property type="molecule type" value="Genomic_DNA"/>
</dbReference>
<proteinExistence type="predicted"/>
<reference evidence="2 3" key="1">
    <citation type="submission" date="2021-06" db="EMBL/GenBank/DDBJ databases">
        <title>Caerostris darwini draft genome.</title>
        <authorList>
            <person name="Kono N."/>
            <person name="Arakawa K."/>
        </authorList>
    </citation>
    <scope>NUCLEOTIDE SEQUENCE [LARGE SCALE GENOMIC DNA]</scope>
</reference>
<gene>
    <name evidence="2" type="ORF">CDAR_236781</name>
</gene>
<protein>
    <submittedName>
        <fullName evidence="2">Uncharacterized protein</fullName>
    </submittedName>
</protein>
<name>A0AAV4S372_9ARAC</name>
<dbReference type="Proteomes" id="UP001054837">
    <property type="component" value="Unassembled WGS sequence"/>
</dbReference>
<keyword evidence="3" id="KW-1185">Reference proteome</keyword>
<comment type="caution">
    <text evidence="2">The sequence shown here is derived from an EMBL/GenBank/DDBJ whole genome shotgun (WGS) entry which is preliminary data.</text>
</comment>